<keyword evidence="5" id="KW-1185">Reference proteome</keyword>
<feature type="domain" description="N-acetyltransferase" evidence="3">
    <location>
        <begin position="6"/>
        <end position="156"/>
    </location>
</feature>
<evidence type="ECO:0000259" key="3">
    <source>
        <dbReference type="PROSITE" id="PS51186"/>
    </source>
</evidence>
<dbReference type="GO" id="GO:0016747">
    <property type="term" value="F:acyltransferase activity, transferring groups other than amino-acyl groups"/>
    <property type="evidence" value="ECO:0007669"/>
    <property type="project" value="InterPro"/>
</dbReference>
<dbReference type="AlphaFoldDB" id="A0A7S8F448"/>
<accession>A0A7S8F448</accession>
<dbReference type="PROSITE" id="PS51186">
    <property type="entry name" value="GNAT"/>
    <property type="match status" value="1"/>
</dbReference>
<dbReference type="Pfam" id="PF00583">
    <property type="entry name" value="Acetyltransf_1"/>
    <property type="match status" value="1"/>
</dbReference>
<keyword evidence="2" id="KW-0012">Acyltransferase</keyword>
<evidence type="ECO:0000313" key="4">
    <source>
        <dbReference type="EMBL" id="QPD00116.1"/>
    </source>
</evidence>
<sequence>MTAQHVSIRTVHPSQPEVSALLDLHLHAARTGTKAGYSFALDHSALAKPGITLFGVYAGDELVALGALSELGNDELEVKSMRVAPGNVGKGYGRLILDHLIAEARKRGAVTMRLETGTTPDYVPANGLYSSAGFIPTGPFAQYAASDHNRFYALTL</sequence>
<dbReference type="Gene3D" id="3.40.630.30">
    <property type="match status" value="1"/>
</dbReference>
<keyword evidence="1 4" id="KW-0808">Transferase</keyword>
<evidence type="ECO:0000313" key="5">
    <source>
        <dbReference type="Proteomes" id="UP000594459"/>
    </source>
</evidence>
<dbReference type="CDD" id="cd04301">
    <property type="entry name" value="NAT_SF"/>
    <property type="match status" value="1"/>
</dbReference>
<dbReference type="InterPro" id="IPR016181">
    <property type="entry name" value="Acyl_CoA_acyltransferase"/>
</dbReference>
<dbReference type="EMBL" id="CP064654">
    <property type="protein sequence ID" value="QPD00116.1"/>
    <property type="molecule type" value="Genomic_DNA"/>
</dbReference>
<organism evidence="4 5">
    <name type="scientific">Qipengyuania soli</name>
    <dbReference type="NCBI Taxonomy" id="2782568"/>
    <lineage>
        <taxon>Bacteria</taxon>
        <taxon>Pseudomonadati</taxon>
        <taxon>Pseudomonadota</taxon>
        <taxon>Alphaproteobacteria</taxon>
        <taxon>Sphingomonadales</taxon>
        <taxon>Erythrobacteraceae</taxon>
        <taxon>Qipengyuania</taxon>
    </lineage>
</organism>
<dbReference type="SUPFAM" id="SSF55729">
    <property type="entry name" value="Acyl-CoA N-acyltransferases (Nat)"/>
    <property type="match status" value="1"/>
</dbReference>
<gene>
    <name evidence="4" type="ORF">IRL76_06170</name>
</gene>
<dbReference type="PANTHER" id="PTHR43877">
    <property type="entry name" value="AMINOALKYLPHOSPHONATE N-ACETYLTRANSFERASE-RELATED-RELATED"/>
    <property type="match status" value="1"/>
</dbReference>
<dbReference type="Proteomes" id="UP000594459">
    <property type="component" value="Chromosome"/>
</dbReference>
<evidence type="ECO:0000256" key="1">
    <source>
        <dbReference type="ARBA" id="ARBA00022679"/>
    </source>
</evidence>
<proteinExistence type="predicted"/>
<name>A0A7S8F448_9SPHN</name>
<dbReference type="KEGG" id="qso:IRL76_06170"/>
<dbReference type="InterPro" id="IPR000182">
    <property type="entry name" value="GNAT_dom"/>
</dbReference>
<dbReference type="InterPro" id="IPR050832">
    <property type="entry name" value="Bact_Acetyltransf"/>
</dbReference>
<dbReference type="RefSeq" id="WP_200983910.1">
    <property type="nucleotide sequence ID" value="NZ_CP064654.1"/>
</dbReference>
<dbReference type="PANTHER" id="PTHR43877:SF5">
    <property type="entry name" value="BLL8307 PROTEIN"/>
    <property type="match status" value="1"/>
</dbReference>
<protein>
    <submittedName>
        <fullName evidence="4">GNAT family N-acetyltransferase</fullName>
    </submittedName>
</protein>
<evidence type="ECO:0000256" key="2">
    <source>
        <dbReference type="ARBA" id="ARBA00023315"/>
    </source>
</evidence>
<reference evidence="4 5" key="1">
    <citation type="submission" date="2020-11" db="EMBL/GenBank/DDBJ databases">
        <title>The genome sequence of Erythrobacter sp. 6D36.</title>
        <authorList>
            <person name="Liu Y."/>
        </authorList>
    </citation>
    <scope>NUCLEOTIDE SEQUENCE [LARGE SCALE GENOMIC DNA]</scope>
    <source>
        <strain evidence="4 5">6D36</strain>
    </source>
</reference>